<dbReference type="InterPro" id="IPR045462">
    <property type="entry name" value="aa-tRNA-synth_I_cd-bd"/>
</dbReference>
<feature type="domain" description="Aminoacyl-tRNA synthetase class I anticodon-binding" evidence="1">
    <location>
        <begin position="2"/>
        <end position="23"/>
    </location>
</feature>
<organism evidence="2 3">
    <name type="scientific">Lachnoclostridium phocaeense</name>
    <dbReference type="NCBI Taxonomy" id="1871021"/>
    <lineage>
        <taxon>Bacteria</taxon>
        <taxon>Bacillati</taxon>
        <taxon>Bacillota</taxon>
        <taxon>Clostridia</taxon>
        <taxon>Lachnospirales</taxon>
        <taxon>Lachnospiraceae</taxon>
    </lineage>
</organism>
<feature type="non-terminal residue" evidence="2">
    <location>
        <position position="1"/>
    </location>
</feature>
<dbReference type="Gene3D" id="1.10.10.350">
    <property type="match status" value="1"/>
</dbReference>
<accession>A0A921I1T6</accession>
<comment type="caution">
    <text evidence="2">The sequence shown here is derived from an EMBL/GenBank/DDBJ whole genome shotgun (WGS) entry which is preliminary data.</text>
</comment>
<evidence type="ECO:0000259" key="1">
    <source>
        <dbReference type="Pfam" id="PF19269"/>
    </source>
</evidence>
<dbReference type="Pfam" id="PF19269">
    <property type="entry name" value="Anticodon_2"/>
    <property type="match status" value="1"/>
</dbReference>
<dbReference type="InterPro" id="IPR020751">
    <property type="entry name" value="aa-tRNA-synth_I_codon-bd_sub2"/>
</dbReference>
<evidence type="ECO:0000313" key="3">
    <source>
        <dbReference type="Proteomes" id="UP000769156"/>
    </source>
</evidence>
<gene>
    <name evidence="2" type="ORF">K8V82_07215</name>
</gene>
<dbReference type="AlphaFoldDB" id="A0A921I1T6"/>
<proteinExistence type="predicted"/>
<dbReference type="EMBL" id="DYVY01000114">
    <property type="protein sequence ID" value="HJF94565.1"/>
    <property type="molecule type" value="Genomic_DNA"/>
</dbReference>
<reference evidence="2" key="1">
    <citation type="journal article" date="2021" name="PeerJ">
        <title>Extensive microbial diversity within the chicken gut microbiome revealed by metagenomics and culture.</title>
        <authorList>
            <person name="Gilroy R."/>
            <person name="Ravi A."/>
            <person name="Getino M."/>
            <person name="Pursley I."/>
            <person name="Horton D.L."/>
            <person name="Alikhan N.F."/>
            <person name="Baker D."/>
            <person name="Gharbi K."/>
            <person name="Hall N."/>
            <person name="Watson M."/>
            <person name="Adriaenssens E.M."/>
            <person name="Foster-Nyarko E."/>
            <person name="Jarju S."/>
            <person name="Secka A."/>
            <person name="Antonio M."/>
            <person name="Oren A."/>
            <person name="Chaudhuri R.R."/>
            <person name="La Ragione R."/>
            <person name="Hildebrand F."/>
            <person name="Pallen M.J."/>
        </authorList>
    </citation>
    <scope>NUCLEOTIDE SEQUENCE</scope>
    <source>
        <strain evidence="2">ChiSjej5B23-16112</strain>
    </source>
</reference>
<dbReference type="Proteomes" id="UP000769156">
    <property type="component" value="Unassembled WGS sequence"/>
</dbReference>
<protein>
    <recommendedName>
        <fullName evidence="1">Aminoacyl-tRNA synthetase class I anticodon-binding domain-containing protein</fullName>
    </recommendedName>
</protein>
<evidence type="ECO:0000313" key="2">
    <source>
        <dbReference type="EMBL" id="HJF94565.1"/>
    </source>
</evidence>
<name>A0A921I1T6_9FIRM</name>
<sequence length="29" mass="3243">GGATEIMEVLGKEESLARIRKGIEKLEER</sequence>
<reference evidence="2" key="2">
    <citation type="submission" date="2021-09" db="EMBL/GenBank/DDBJ databases">
        <authorList>
            <person name="Gilroy R."/>
        </authorList>
    </citation>
    <scope>NUCLEOTIDE SEQUENCE</scope>
    <source>
        <strain evidence="2">ChiSjej5B23-16112</strain>
    </source>
</reference>